<keyword evidence="1" id="KW-0732">Signal</keyword>
<dbReference type="EMBL" id="JBHSGI010000024">
    <property type="protein sequence ID" value="MFC4670414.1"/>
    <property type="molecule type" value="Genomic_DNA"/>
</dbReference>
<name>A0ABV9KJX7_9RHOB</name>
<feature type="chain" id="PRO_5045220300" evidence="1">
    <location>
        <begin position="22"/>
        <end position="271"/>
    </location>
</feature>
<protein>
    <submittedName>
        <fullName evidence="2">DUF4198 domain-containing protein</fullName>
    </submittedName>
</protein>
<keyword evidence="3" id="KW-1185">Reference proteome</keyword>
<dbReference type="InterPro" id="IPR019613">
    <property type="entry name" value="DUF4198"/>
</dbReference>
<dbReference type="Pfam" id="PF10670">
    <property type="entry name" value="DUF4198"/>
    <property type="match status" value="1"/>
</dbReference>
<comment type="caution">
    <text evidence="2">The sequence shown here is derived from an EMBL/GenBank/DDBJ whole genome shotgun (WGS) entry which is preliminary data.</text>
</comment>
<proteinExistence type="predicted"/>
<dbReference type="Proteomes" id="UP001595973">
    <property type="component" value="Unassembled WGS sequence"/>
</dbReference>
<gene>
    <name evidence="2" type="ORF">ACFO5X_17755</name>
</gene>
<sequence>MRRALLTSAILVLVQTATQSAAHEFWVEPEKYQVESGAPLVADLRNGQNFRGAALAYFPAQTARFDLITATGTTPVTPRMGDIPALATTAPADGLLVILHETRASTVKYTKPETFAGFTAHKDFPTALQTHRDRGLPETGFIETYRRFAKALVAVGDGAGADAPAGMETEFVALTNPYTDDPAQGLAARLLYQGHPRAQAQVEIFDRAPDSTVAISYLRTDDAGVVRVPLIPGHAYLLDAVVLRPVNEGAPFDPDTPVWETLWAAMTFAVP</sequence>
<dbReference type="RefSeq" id="WP_380719390.1">
    <property type="nucleotide sequence ID" value="NZ_JBHSGI010000024.1"/>
</dbReference>
<reference evidence="3" key="1">
    <citation type="journal article" date="2019" name="Int. J. Syst. Evol. Microbiol.">
        <title>The Global Catalogue of Microorganisms (GCM) 10K type strain sequencing project: providing services to taxonomists for standard genome sequencing and annotation.</title>
        <authorList>
            <consortium name="The Broad Institute Genomics Platform"/>
            <consortium name="The Broad Institute Genome Sequencing Center for Infectious Disease"/>
            <person name="Wu L."/>
            <person name="Ma J."/>
        </authorList>
    </citation>
    <scope>NUCLEOTIDE SEQUENCE [LARGE SCALE GENOMIC DNA]</scope>
    <source>
        <strain evidence="3">CGMCC 4.7283</strain>
    </source>
</reference>
<accession>A0ABV9KJX7</accession>
<evidence type="ECO:0000256" key="1">
    <source>
        <dbReference type="SAM" id="SignalP"/>
    </source>
</evidence>
<organism evidence="2 3">
    <name type="scientific">Seohaeicola nanhaiensis</name>
    <dbReference type="NCBI Taxonomy" id="1387282"/>
    <lineage>
        <taxon>Bacteria</taxon>
        <taxon>Pseudomonadati</taxon>
        <taxon>Pseudomonadota</taxon>
        <taxon>Alphaproteobacteria</taxon>
        <taxon>Rhodobacterales</taxon>
        <taxon>Roseobacteraceae</taxon>
        <taxon>Seohaeicola</taxon>
    </lineage>
</organism>
<evidence type="ECO:0000313" key="3">
    <source>
        <dbReference type="Proteomes" id="UP001595973"/>
    </source>
</evidence>
<evidence type="ECO:0000313" key="2">
    <source>
        <dbReference type="EMBL" id="MFC4670414.1"/>
    </source>
</evidence>
<feature type="signal peptide" evidence="1">
    <location>
        <begin position="1"/>
        <end position="21"/>
    </location>
</feature>